<proteinExistence type="predicted"/>
<comment type="caution">
    <text evidence="2">The sequence shown here is derived from an EMBL/GenBank/DDBJ whole genome shotgun (WGS) entry which is preliminary data.</text>
</comment>
<dbReference type="EMBL" id="VSSQ01015985">
    <property type="protein sequence ID" value="MPM56887.1"/>
    <property type="molecule type" value="Genomic_DNA"/>
</dbReference>
<feature type="coiled-coil region" evidence="1">
    <location>
        <begin position="77"/>
        <end position="152"/>
    </location>
</feature>
<keyword evidence="1" id="KW-0175">Coiled coil</keyword>
<evidence type="ECO:0000256" key="1">
    <source>
        <dbReference type="SAM" id="Coils"/>
    </source>
</evidence>
<sequence length="222" mass="25510">MALFLSNTDVDNIDNKSSSSIIKSEPKKFRTVINGYSKKEVDDYVTDSERKFEASVSSYEDKIEQMRVSSIMSSHEVESLKKELAAQKESFDKLSNDFKSLNNEKENISGIKSENKRLTERIDEYETLEAENAKLIAQNDQLKTAADEYNEMKFAIEAKTSELERSVYTLQQKLSESEHSRKIEIAKIKADYSLAEEKKLSEIKYLKTLMDKINSTLDQLSK</sequence>
<organism evidence="2">
    <name type="scientific">bioreactor metagenome</name>
    <dbReference type="NCBI Taxonomy" id="1076179"/>
    <lineage>
        <taxon>unclassified sequences</taxon>
        <taxon>metagenomes</taxon>
        <taxon>ecological metagenomes</taxon>
    </lineage>
</organism>
<reference evidence="2" key="1">
    <citation type="submission" date="2019-08" db="EMBL/GenBank/DDBJ databases">
        <authorList>
            <person name="Kucharzyk K."/>
            <person name="Murdoch R.W."/>
            <person name="Higgins S."/>
            <person name="Loffler F."/>
        </authorList>
    </citation>
    <scope>NUCLEOTIDE SEQUENCE</scope>
</reference>
<dbReference type="Gene3D" id="1.20.5.190">
    <property type="match status" value="1"/>
</dbReference>
<evidence type="ECO:0000313" key="2">
    <source>
        <dbReference type="EMBL" id="MPM56887.1"/>
    </source>
</evidence>
<protein>
    <submittedName>
        <fullName evidence="2">Uncharacterized protein</fullName>
    </submittedName>
</protein>
<dbReference type="AlphaFoldDB" id="A0A645AUU7"/>
<gene>
    <name evidence="2" type="ORF">SDC9_103704</name>
</gene>
<name>A0A645AUU7_9ZZZZ</name>
<accession>A0A645AUU7</accession>